<dbReference type="OMA" id="DSYQGCE"/>
<dbReference type="GeneID" id="39730989"/>
<evidence type="ECO:0000256" key="1">
    <source>
        <dbReference type="ARBA" id="ARBA00022741"/>
    </source>
</evidence>
<keyword evidence="4" id="KW-0067">ATP-binding</keyword>
<dbReference type="AlphaFoldDB" id="A0A1J1GS08"/>
<gene>
    <name evidence="7" type="ORF">PGAL8A_00246100</name>
</gene>
<dbReference type="PANTHER" id="PTHR43788:SF8">
    <property type="entry name" value="DNA-BINDING PROTEIN SMUBP-2"/>
    <property type="match status" value="1"/>
</dbReference>
<dbReference type="GO" id="GO:0043139">
    <property type="term" value="F:5'-3' DNA helicase activity"/>
    <property type="evidence" value="ECO:0007669"/>
    <property type="project" value="TreeGrafter"/>
</dbReference>
<keyword evidence="3" id="KW-0347">Helicase</keyword>
<protein>
    <recommendedName>
        <fullName evidence="9">DNA2/NAM7 helicase-like C-terminal domain-containing protein</fullName>
    </recommendedName>
</protein>
<dbReference type="OrthoDB" id="392140at2759"/>
<dbReference type="CDD" id="cd18808">
    <property type="entry name" value="SF1_C_Upf1"/>
    <property type="match status" value="1"/>
</dbReference>
<evidence type="ECO:0000256" key="3">
    <source>
        <dbReference type="ARBA" id="ARBA00022806"/>
    </source>
</evidence>
<evidence type="ECO:0000259" key="6">
    <source>
        <dbReference type="Pfam" id="PF13087"/>
    </source>
</evidence>
<dbReference type="Pfam" id="PF01443">
    <property type="entry name" value="Viral_helicase1"/>
    <property type="match status" value="1"/>
</dbReference>
<name>A0A1J1GS08_PLAGA</name>
<accession>A0A1J1GS08</accession>
<keyword evidence="1" id="KW-0547">Nucleotide-binding</keyword>
<reference evidence="7" key="1">
    <citation type="submission" date="2015-04" db="EMBL/GenBank/DDBJ databases">
        <authorList>
            <consortium name="Pathogen Informatics"/>
        </authorList>
    </citation>
    <scope>NUCLEOTIDE SEQUENCE [LARGE SCALE GENOMIC DNA]</scope>
    <source>
        <strain evidence="7">8A</strain>
    </source>
</reference>
<evidence type="ECO:0000313" key="7">
    <source>
        <dbReference type="EMBL" id="CRG95062.1"/>
    </source>
</evidence>
<comment type="caution">
    <text evidence="7">The sequence shown here is derived from an EMBL/GenBank/DDBJ whole genome shotgun (WGS) entry which is preliminary data.</text>
</comment>
<organism evidence="7 8">
    <name type="scientific">Plasmodium gallinaceum</name>
    <dbReference type="NCBI Taxonomy" id="5849"/>
    <lineage>
        <taxon>Eukaryota</taxon>
        <taxon>Sar</taxon>
        <taxon>Alveolata</taxon>
        <taxon>Apicomplexa</taxon>
        <taxon>Aconoidasida</taxon>
        <taxon>Haemosporida</taxon>
        <taxon>Plasmodiidae</taxon>
        <taxon>Plasmodium</taxon>
        <taxon>Plasmodium (Haemamoeba)</taxon>
    </lineage>
</organism>
<dbReference type="InterPro" id="IPR027351">
    <property type="entry name" value="(+)RNA_virus_helicase_core_dom"/>
</dbReference>
<dbReference type="RefSeq" id="XP_028527875.1">
    <property type="nucleotide sequence ID" value="XM_028671198.1"/>
</dbReference>
<dbReference type="InterPro" id="IPR041679">
    <property type="entry name" value="DNA2/NAM7-like_C"/>
</dbReference>
<dbReference type="Proteomes" id="UP000220797">
    <property type="component" value="Unassembled WGS sequence"/>
</dbReference>
<dbReference type="EMBL" id="CVMV01000032">
    <property type="protein sequence ID" value="CRG95062.1"/>
    <property type="molecule type" value="Genomic_DNA"/>
</dbReference>
<keyword evidence="2" id="KW-0378">Hydrolase</keyword>
<dbReference type="PANTHER" id="PTHR43788">
    <property type="entry name" value="DNA2/NAM7 HELICASE FAMILY MEMBER"/>
    <property type="match status" value="1"/>
</dbReference>
<proteinExistence type="predicted"/>
<feature type="domain" description="DNA2/NAM7 helicase-like C-terminal" evidence="6">
    <location>
        <begin position="853"/>
        <end position="1008"/>
    </location>
</feature>
<dbReference type="VEuPathDB" id="PlasmoDB:PGAL8A_00246100"/>
<evidence type="ECO:0000313" key="8">
    <source>
        <dbReference type="Proteomes" id="UP000220797"/>
    </source>
</evidence>
<dbReference type="SUPFAM" id="SSF52540">
    <property type="entry name" value="P-loop containing nucleoside triphosphate hydrolases"/>
    <property type="match status" value="2"/>
</dbReference>
<dbReference type="Gene3D" id="3.40.50.300">
    <property type="entry name" value="P-loop containing nucleotide triphosphate hydrolases"/>
    <property type="match status" value="3"/>
</dbReference>
<sequence>MNILRWIKYFSNSLKVTKNHINYSTNGKNCEIFENEKSLDKFQELKINRVIYKKDYNDYMRLYKLYKPNYTKLIIEKENLKFSIYWYFNNKTISVNSKISKKKKKMFTDMLHILEQELNQLNFNINKRIKGIKKIIEKTEEENKKNKIIKIKDESNSNIVKRDEENPFNIKINSEVKNEYDESVIKKLKNKNLINSTSKNKYVLDLNTTNIEIERKSTIKKDKEKNENKINYVKLLKIWESFLFYKEKNNFKEEKIYLEILKNLFLKANFFEKNKKKDFEFFESILNSLLLKPEIFINVLNVLYSFFFDSLYIHKNSKKTKQINNFISKNINIKDSNINYHNNLENENIFIRKNNESIKTHLVKDSYEKCEEKNEKYISEDKIINDKLISIREVKSEDRHKNNSSDLICIKIRRYILSYLFNTYYEKYIGLKSLHKTFDLHNSYNLKFCSKENNLYKFVSLEEIDFEKNNIILIRYNKEKVFLLGIIKKIHKIKDFYVLYLDLKKYNSYKCENNNIRLYEEMDISDEYFECYLNIKNKCNKSNLNISINDNESTYIKESFYNTNESKIYEAVTLSVQLNTIYNRIKHSMLDIFEKKEFLNNEIIRMLLNEDDQTNKEELKLNNLDKILNNSVNYNYLIEESIKNYILNNKKEGNYINILDKDLIKKDKIINKLYKSLKNNIEEFTKMCYIYKKFDIYQKSVLYDILINEKKKPIHLVHGAPGSGKSDLISFIIYFLTLEKKNNVFVGTNKHISVHNIRNKLLNLNLCLNRDNINKRVYQKSDIYIDTIYQAFKIKEKKIKHLIIDEASSLSEYNSLICLNLNCDFIYAFGDDKQLTFHSLINEKKRLEINYLSIFEKLKKHNNIKCHYLLIQYRLIFPMFLFTSFYFYNRKLIPSKNILNNFFKPNINKTNFFHILSNHSSFNLKNKLFENVYIPILFIDTYHETLNKNTFEEKVNCSYINHFEAEVILKLTKILNIYNQKNVAILTPYTSQKVYIQNVLENKYKNNSTFDNKINQKGNNEEPKNKIYEKIFRSSWKKLQNDNIFSVEDNIPSHDNHCNNNLNFLKKCNNKILNNHLDYCLINKDVKLNPDVHNKSLLTSNKTFNSYFENNKIKNEKYLHDCERKYYINHEDSKNSSYTFRFNNLSKTNELNSLFKIKNIGIPIYNANNNKENCNFLYKSVHTIDSYQGCENDLIIISTVRSNDKNILGFLTDEKRMNVLLTRMKKGIIIIGNSNTLKNNFYWKEFIYFLDFFNSRKSIFAFPLLNIFK</sequence>
<feature type="domain" description="(+)RNA virus helicase C-terminal" evidence="5">
    <location>
        <begin position="716"/>
        <end position="840"/>
    </location>
</feature>
<evidence type="ECO:0000256" key="2">
    <source>
        <dbReference type="ARBA" id="ARBA00022801"/>
    </source>
</evidence>
<dbReference type="InterPro" id="IPR050534">
    <property type="entry name" value="Coronavir_polyprotein_1ab"/>
</dbReference>
<evidence type="ECO:0000256" key="4">
    <source>
        <dbReference type="ARBA" id="ARBA00022840"/>
    </source>
</evidence>
<dbReference type="InterPro" id="IPR047187">
    <property type="entry name" value="SF1_C_Upf1"/>
</dbReference>
<keyword evidence="8" id="KW-1185">Reference proteome</keyword>
<evidence type="ECO:0000259" key="5">
    <source>
        <dbReference type="Pfam" id="PF01443"/>
    </source>
</evidence>
<dbReference type="InterPro" id="IPR027417">
    <property type="entry name" value="P-loop_NTPase"/>
</dbReference>
<dbReference type="GO" id="GO:0005524">
    <property type="term" value="F:ATP binding"/>
    <property type="evidence" value="ECO:0007669"/>
    <property type="project" value="UniProtKB-KW"/>
</dbReference>
<evidence type="ECO:0008006" key="9">
    <source>
        <dbReference type="Google" id="ProtNLM"/>
    </source>
</evidence>
<dbReference type="Pfam" id="PF13087">
    <property type="entry name" value="AAA_12"/>
    <property type="match status" value="2"/>
</dbReference>
<dbReference type="GO" id="GO:0016787">
    <property type="term" value="F:hydrolase activity"/>
    <property type="evidence" value="ECO:0007669"/>
    <property type="project" value="UniProtKB-KW"/>
</dbReference>
<feature type="domain" description="DNA2/NAM7 helicase-like C-terminal" evidence="6">
    <location>
        <begin position="1173"/>
        <end position="1234"/>
    </location>
</feature>